<dbReference type="PROSITE" id="PS00356">
    <property type="entry name" value="HTH_LACI_1"/>
    <property type="match status" value="1"/>
</dbReference>
<dbReference type="InterPro" id="IPR001761">
    <property type="entry name" value="Peripla_BP/Lac1_sug-bd_dom"/>
</dbReference>
<dbReference type="PANTHER" id="PTHR30146:SF45">
    <property type="entry name" value="CATABOLITE REPRESSOR_ACTIVATOR"/>
    <property type="match status" value="1"/>
</dbReference>
<dbReference type="EMBL" id="JBHUFP010000015">
    <property type="protein sequence ID" value="MFD1806476.1"/>
    <property type="molecule type" value="Genomic_DNA"/>
</dbReference>
<comment type="caution">
    <text evidence="6">The sequence shown here is derived from an EMBL/GenBank/DDBJ whole genome shotgun (WGS) entry which is preliminary data.</text>
</comment>
<dbReference type="Pfam" id="PF00532">
    <property type="entry name" value="Peripla_BP_1"/>
    <property type="match status" value="1"/>
</dbReference>
<evidence type="ECO:0000313" key="7">
    <source>
        <dbReference type="Proteomes" id="UP001597420"/>
    </source>
</evidence>
<feature type="domain" description="HTH lacI-type" evidence="5">
    <location>
        <begin position="3"/>
        <end position="60"/>
    </location>
</feature>
<keyword evidence="4" id="KW-0804">Transcription</keyword>
<dbReference type="InterPro" id="IPR010982">
    <property type="entry name" value="Lambda_DNA-bd_dom_sf"/>
</dbReference>
<dbReference type="SUPFAM" id="SSF53822">
    <property type="entry name" value="Periplasmic binding protein-like I"/>
    <property type="match status" value="1"/>
</dbReference>
<dbReference type="PROSITE" id="PS50932">
    <property type="entry name" value="HTH_LACI_2"/>
    <property type="match status" value="1"/>
</dbReference>
<dbReference type="Pfam" id="PF00356">
    <property type="entry name" value="LacI"/>
    <property type="match status" value="1"/>
</dbReference>
<evidence type="ECO:0000256" key="3">
    <source>
        <dbReference type="ARBA" id="ARBA00023125"/>
    </source>
</evidence>
<dbReference type="SUPFAM" id="SSF47413">
    <property type="entry name" value="lambda repressor-like DNA-binding domains"/>
    <property type="match status" value="1"/>
</dbReference>
<dbReference type="Gene3D" id="1.10.260.40">
    <property type="entry name" value="lambda repressor-like DNA-binding domains"/>
    <property type="match status" value="1"/>
</dbReference>
<dbReference type="RefSeq" id="WP_379098688.1">
    <property type="nucleotide sequence ID" value="NZ_JBHUFP010000015.1"/>
</dbReference>
<evidence type="ECO:0000256" key="1">
    <source>
        <dbReference type="ARBA" id="ARBA00022491"/>
    </source>
</evidence>
<evidence type="ECO:0000313" key="6">
    <source>
        <dbReference type="EMBL" id="MFD1806476.1"/>
    </source>
</evidence>
<dbReference type="InterPro" id="IPR028082">
    <property type="entry name" value="Peripla_BP_I"/>
</dbReference>
<dbReference type="InterPro" id="IPR000843">
    <property type="entry name" value="HTH_LacI"/>
</dbReference>
<proteinExistence type="predicted"/>
<keyword evidence="2" id="KW-0805">Transcription regulation</keyword>
<evidence type="ECO:0000259" key="5">
    <source>
        <dbReference type="PROSITE" id="PS50932"/>
    </source>
</evidence>
<evidence type="ECO:0000256" key="4">
    <source>
        <dbReference type="ARBA" id="ARBA00023163"/>
    </source>
</evidence>
<reference evidence="7" key="1">
    <citation type="journal article" date="2019" name="Int. J. Syst. Evol. Microbiol.">
        <title>The Global Catalogue of Microorganisms (GCM) 10K type strain sequencing project: providing services to taxonomists for standard genome sequencing and annotation.</title>
        <authorList>
            <consortium name="The Broad Institute Genomics Platform"/>
            <consortium name="The Broad Institute Genome Sequencing Center for Infectious Disease"/>
            <person name="Wu L."/>
            <person name="Ma J."/>
        </authorList>
    </citation>
    <scope>NUCLEOTIDE SEQUENCE [LARGE SCALE GENOMIC DNA]</scope>
    <source>
        <strain evidence="7">CCM 7950</strain>
    </source>
</reference>
<dbReference type="NCBIfam" id="NF008452">
    <property type="entry name" value="PRK11303.1"/>
    <property type="match status" value="1"/>
</dbReference>
<dbReference type="SMART" id="SM00354">
    <property type="entry name" value="HTH_LACI"/>
    <property type="match status" value="1"/>
</dbReference>
<sequence length="329" mass="37247">MKVKLDELAKLAGVSRTTASYVVNGKAKHYRVSGKTIEKVEELIKKYDFKPNAMAAGLRAGKSHTIGLIVPDFENASYAKIASRLEAGFREKGYQLLIACSNDNADNEIKCAKHLFQRQIDALIVSTALPSDTDFYQRFADVPVVGFDRRLMMNEMMLLTDDEGDAYRLAQRLIKDHAGKRVLFLSALPEFSVSYKRELGFRNALNGQCTPVDYLYANQFHKLSSAEVFSQWLDKNALPEAIFVTSLTLLQGIFQVLIKRYNSIPKELVIATFGHHEMLDVLENKVICCVQNHEKIAQSLLNLVLHKMRAKNIKQPHEVIVRELIESRT</sequence>
<dbReference type="PANTHER" id="PTHR30146">
    <property type="entry name" value="LACI-RELATED TRANSCRIPTIONAL REPRESSOR"/>
    <property type="match status" value="1"/>
</dbReference>
<keyword evidence="3" id="KW-0238">DNA-binding</keyword>
<organism evidence="6 7">
    <name type="scientific">Pasteurella oralis</name>
    <dbReference type="NCBI Taxonomy" id="1071947"/>
    <lineage>
        <taxon>Bacteria</taxon>
        <taxon>Pseudomonadati</taxon>
        <taxon>Pseudomonadota</taxon>
        <taxon>Gammaproteobacteria</taxon>
        <taxon>Pasteurellales</taxon>
        <taxon>Pasteurellaceae</taxon>
        <taxon>Pasteurella</taxon>
    </lineage>
</organism>
<dbReference type="Gene3D" id="3.40.50.2300">
    <property type="match status" value="2"/>
</dbReference>
<dbReference type="Proteomes" id="UP001597420">
    <property type="component" value="Unassembled WGS sequence"/>
</dbReference>
<keyword evidence="7" id="KW-1185">Reference proteome</keyword>
<keyword evidence="1" id="KW-0678">Repressor</keyword>
<protein>
    <submittedName>
        <fullName evidence="6">Catabolite repressor/activator</fullName>
    </submittedName>
</protein>
<gene>
    <name evidence="6" type="primary">cra</name>
    <name evidence="6" type="ORF">ACFSAV_08900</name>
</gene>
<name>A0ABW4NWR3_9PAST</name>
<evidence type="ECO:0000256" key="2">
    <source>
        <dbReference type="ARBA" id="ARBA00023015"/>
    </source>
</evidence>
<accession>A0ABW4NWR3</accession>